<feature type="transmembrane region" description="Helical" evidence="6">
    <location>
        <begin position="245"/>
        <end position="263"/>
    </location>
</feature>
<evidence type="ECO:0008006" key="9">
    <source>
        <dbReference type="Google" id="ProtNLM"/>
    </source>
</evidence>
<dbReference type="InterPro" id="IPR037294">
    <property type="entry name" value="ABC_BtuC-like"/>
</dbReference>
<dbReference type="Proteomes" id="UP000070311">
    <property type="component" value="Unassembled WGS sequence"/>
</dbReference>
<dbReference type="AlphaFoldDB" id="A0A133VFD9"/>
<organism evidence="7 8">
    <name type="scientific">candidate division MSBL1 archaeon SCGC-AAA382A13</name>
    <dbReference type="NCBI Taxonomy" id="1698279"/>
    <lineage>
        <taxon>Archaea</taxon>
        <taxon>Methanobacteriati</taxon>
        <taxon>Methanobacteriota</taxon>
        <taxon>candidate division MSBL1</taxon>
    </lineage>
</organism>
<evidence type="ECO:0000256" key="4">
    <source>
        <dbReference type="ARBA" id="ARBA00022989"/>
    </source>
</evidence>
<dbReference type="PANTHER" id="PTHR30477">
    <property type="entry name" value="ABC-TRANSPORTER METAL-BINDING PROTEIN"/>
    <property type="match status" value="1"/>
</dbReference>
<evidence type="ECO:0000256" key="6">
    <source>
        <dbReference type="SAM" id="Phobius"/>
    </source>
</evidence>
<sequence length="280" mass="29425">MIFLSSALILRVIIGAILAGFSCSMMGTFVVQMDLSSIGFAMSHAAFAGAALGLLISVEPLFCAVGFALLVALLLGPISEKARLSPGVITGVAFSVTMALGFIFLNLQPGAAATGAALSILWGSVFGLAWSDLLLLLSLSVGIVLIIGLFKKEFMAILFDKKTAEASGINTSPFYFSILFLTGLTVAFSLKFVGGLLVFALIVNTAASANQFTYDIKKVLVLSPVIGIICCLLGLWLSLEFDFPVGTSIVAITALVFAISVLFSKKRKKGNDTLHIPVRS</sequence>
<evidence type="ECO:0000256" key="5">
    <source>
        <dbReference type="ARBA" id="ARBA00023136"/>
    </source>
</evidence>
<comment type="caution">
    <text evidence="7">The sequence shown here is derived from an EMBL/GenBank/DDBJ whole genome shotgun (WGS) entry which is preliminary data.</text>
</comment>
<dbReference type="InterPro" id="IPR001626">
    <property type="entry name" value="ABC_TroCD"/>
</dbReference>
<keyword evidence="8" id="KW-1185">Reference proteome</keyword>
<feature type="transmembrane region" description="Helical" evidence="6">
    <location>
        <begin position="45"/>
        <end position="75"/>
    </location>
</feature>
<feature type="transmembrane region" description="Helical" evidence="6">
    <location>
        <begin position="133"/>
        <end position="150"/>
    </location>
</feature>
<dbReference type="Pfam" id="PF00950">
    <property type="entry name" value="ABC-3"/>
    <property type="match status" value="1"/>
</dbReference>
<evidence type="ECO:0000313" key="8">
    <source>
        <dbReference type="Proteomes" id="UP000070311"/>
    </source>
</evidence>
<dbReference type="EMBL" id="LHYD01000032">
    <property type="protein sequence ID" value="KXB05145.1"/>
    <property type="molecule type" value="Genomic_DNA"/>
</dbReference>
<evidence type="ECO:0000313" key="7">
    <source>
        <dbReference type="EMBL" id="KXB05145.1"/>
    </source>
</evidence>
<feature type="transmembrane region" description="Helical" evidence="6">
    <location>
        <begin position="111"/>
        <end position="128"/>
    </location>
</feature>
<evidence type="ECO:0000256" key="3">
    <source>
        <dbReference type="ARBA" id="ARBA00022692"/>
    </source>
</evidence>
<comment type="subcellular location">
    <subcellularLocation>
        <location evidence="1">Membrane</location>
        <topology evidence="1">Multi-pass membrane protein</topology>
    </subcellularLocation>
</comment>
<keyword evidence="5 6" id="KW-0472">Membrane</keyword>
<evidence type="ECO:0000256" key="2">
    <source>
        <dbReference type="ARBA" id="ARBA00008034"/>
    </source>
</evidence>
<reference evidence="7 8" key="1">
    <citation type="journal article" date="2016" name="Sci. Rep.">
        <title>Metabolic traits of an uncultured archaeal lineage -MSBL1- from brine pools of the Red Sea.</title>
        <authorList>
            <person name="Mwirichia R."/>
            <person name="Alam I."/>
            <person name="Rashid M."/>
            <person name="Vinu M."/>
            <person name="Ba-Alawi W."/>
            <person name="Anthony Kamau A."/>
            <person name="Kamanda Ngugi D."/>
            <person name="Goker M."/>
            <person name="Klenk H.P."/>
            <person name="Bajic V."/>
            <person name="Stingl U."/>
        </authorList>
    </citation>
    <scope>NUCLEOTIDE SEQUENCE [LARGE SCALE GENOMIC DNA]</scope>
    <source>
        <strain evidence="7">SCGC-AAA382A13</strain>
    </source>
</reference>
<accession>A0A133VFD9</accession>
<dbReference type="GO" id="GO:0043190">
    <property type="term" value="C:ATP-binding cassette (ABC) transporter complex"/>
    <property type="evidence" value="ECO:0007669"/>
    <property type="project" value="InterPro"/>
</dbReference>
<feature type="transmembrane region" description="Helical" evidence="6">
    <location>
        <begin position="12"/>
        <end position="33"/>
    </location>
</feature>
<comment type="similarity">
    <text evidence="2">Belongs to the ABC-3 integral membrane protein family.</text>
</comment>
<feature type="transmembrane region" description="Helical" evidence="6">
    <location>
        <begin position="87"/>
        <end position="105"/>
    </location>
</feature>
<dbReference type="PANTHER" id="PTHR30477:SF19">
    <property type="entry name" value="METAL ABC TRANSPORTER PERMEASE"/>
    <property type="match status" value="1"/>
</dbReference>
<name>A0A133VFD9_9EURY</name>
<feature type="transmembrane region" description="Helical" evidence="6">
    <location>
        <begin position="219"/>
        <end position="239"/>
    </location>
</feature>
<feature type="transmembrane region" description="Helical" evidence="6">
    <location>
        <begin position="174"/>
        <end position="207"/>
    </location>
</feature>
<proteinExistence type="inferred from homology"/>
<dbReference type="SUPFAM" id="SSF81345">
    <property type="entry name" value="ABC transporter involved in vitamin B12 uptake, BtuC"/>
    <property type="match status" value="1"/>
</dbReference>
<dbReference type="GO" id="GO:0055085">
    <property type="term" value="P:transmembrane transport"/>
    <property type="evidence" value="ECO:0007669"/>
    <property type="project" value="InterPro"/>
</dbReference>
<evidence type="ECO:0000256" key="1">
    <source>
        <dbReference type="ARBA" id="ARBA00004141"/>
    </source>
</evidence>
<keyword evidence="4 6" id="KW-1133">Transmembrane helix</keyword>
<dbReference type="Gene3D" id="1.10.3470.10">
    <property type="entry name" value="ABC transporter involved in vitamin B12 uptake, BtuC"/>
    <property type="match status" value="1"/>
</dbReference>
<gene>
    <name evidence="7" type="ORF">AKJ50_01735</name>
</gene>
<protein>
    <recommendedName>
        <fullName evidence="9">Metal ABC transporter permease</fullName>
    </recommendedName>
</protein>
<keyword evidence="3 6" id="KW-0812">Transmembrane</keyword>
<dbReference type="GO" id="GO:0010043">
    <property type="term" value="P:response to zinc ion"/>
    <property type="evidence" value="ECO:0007669"/>
    <property type="project" value="TreeGrafter"/>
</dbReference>